<comment type="similarity">
    <text evidence="1">Belongs to the AHA1 family.</text>
</comment>
<dbReference type="KEGG" id="php:PhaeoP97_03526"/>
<sequence>MTNLRLERDLPVTPERLFEWISQTDKLLQWWGPEGITVPEYTLDLRKEGPWSTVMINADGDRYHVSGVVTHVRPPHSIGFTWGWHDDTGARGHESHVTFTVEPHEIGARLVIDHRDLDGADQAARHQKGWESTLRKLTSTIH</sequence>
<name>A0A1L3I9U7_9RHOB</name>
<dbReference type="STRING" id="1844006.PhaeoP97_03526"/>
<dbReference type="Proteomes" id="UP000183859">
    <property type="component" value="Chromosome"/>
</dbReference>
<evidence type="ECO:0000256" key="1">
    <source>
        <dbReference type="ARBA" id="ARBA00006817"/>
    </source>
</evidence>
<evidence type="ECO:0000313" key="4">
    <source>
        <dbReference type="Proteomes" id="UP000183859"/>
    </source>
</evidence>
<dbReference type="InterPro" id="IPR013538">
    <property type="entry name" value="ASHA1/2-like_C"/>
</dbReference>
<dbReference type="EMBL" id="CP016364">
    <property type="protein sequence ID" value="APG48878.1"/>
    <property type="molecule type" value="Genomic_DNA"/>
</dbReference>
<dbReference type="CDD" id="cd07814">
    <property type="entry name" value="SRPBCC_CalC_Aha1-like"/>
    <property type="match status" value="1"/>
</dbReference>
<protein>
    <submittedName>
        <fullName evidence="3">Activator of Hsp90 ATPase 1 family protein</fullName>
    </submittedName>
</protein>
<keyword evidence="4" id="KW-1185">Reference proteome</keyword>
<dbReference type="Pfam" id="PF08327">
    <property type="entry name" value="AHSA1"/>
    <property type="match status" value="1"/>
</dbReference>
<dbReference type="OrthoDB" id="9805228at2"/>
<evidence type="ECO:0000313" key="3">
    <source>
        <dbReference type="EMBL" id="APG48878.1"/>
    </source>
</evidence>
<feature type="domain" description="Activator of Hsp90 ATPase homologue 1/2-like C-terminal" evidence="2">
    <location>
        <begin position="12"/>
        <end position="140"/>
    </location>
</feature>
<gene>
    <name evidence="3" type="ORF">PhaeoP97_03526</name>
</gene>
<dbReference type="InterPro" id="IPR023393">
    <property type="entry name" value="START-like_dom_sf"/>
</dbReference>
<proteinExistence type="inferred from homology"/>
<organism evidence="3 4">
    <name type="scientific">Phaeobacter porticola</name>
    <dbReference type="NCBI Taxonomy" id="1844006"/>
    <lineage>
        <taxon>Bacteria</taxon>
        <taxon>Pseudomonadati</taxon>
        <taxon>Pseudomonadota</taxon>
        <taxon>Alphaproteobacteria</taxon>
        <taxon>Rhodobacterales</taxon>
        <taxon>Roseobacteraceae</taxon>
        <taxon>Phaeobacter</taxon>
    </lineage>
</organism>
<dbReference type="SUPFAM" id="SSF55961">
    <property type="entry name" value="Bet v1-like"/>
    <property type="match status" value="1"/>
</dbReference>
<dbReference type="Gene3D" id="3.30.530.20">
    <property type="match status" value="1"/>
</dbReference>
<accession>A0A1L3I9U7</accession>
<evidence type="ECO:0000259" key="2">
    <source>
        <dbReference type="Pfam" id="PF08327"/>
    </source>
</evidence>
<dbReference type="RefSeq" id="WP_072506174.1">
    <property type="nucleotide sequence ID" value="NZ_CP016364.1"/>
</dbReference>
<reference evidence="4" key="1">
    <citation type="submission" date="2016-07" db="EMBL/GenBank/DDBJ databases">
        <title>Phaeobacter portensis sp. nov., a tropodithietic acid producing bacterium isolated from a German harbor.</title>
        <authorList>
            <person name="Freese H.M."/>
            <person name="Bunk B."/>
            <person name="Breider S."/>
            <person name="Brinkhoff T."/>
        </authorList>
    </citation>
    <scope>NUCLEOTIDE SEQUENCE [LARGE SCALE GENOMIC DNA]</scope>
    <source>
        <strain evidence="4">P97</strain>
    </source>
</reference>
<dbReference type="AlphaFoldDB" id="A0A1L3I9U7"/>